<dbReference type="GO" id="GO:0016491">
    <property type="term" value="F:oxidoreductase activity"/>
    <property type="evidence" value="ECO:0007669"/>
    <property type="project" value="UniProtKB-KW"/>
</dbReference>
<evidence type="ECO:0000313" key="3">
    <source>
        <dbReference type="EMBL" id="SVB32338.1"/>
    </source>
</evidence>
<evidence type="ECO:0000259" key="2">
    <source>
        <dbReference type="Pfam" id="PF02668"/>
    </source>
</evidence>
<dbReference type="InterPro" id="IPR042098">
    <property type="entry name" value="TauD-like_sf"/>
</dbReference>
<dbReference type="Pfam" id="PF02668">
    <property type="entry name" value="TauD"/>
    <property type="match status" value="1"/>
</dbReference>
<organism evidence="3">
    <name type="scientific">marine metagenome</name>
    <dbReference type="NCBI Taxonomy" id="408172"/>
    <lineage>
        <taxon>unclassified sequences</taxon>
        <taxon>metagenomes</taxon>
        <taxon>ecological metagenomes</taxon>
    </lineage>
</organism>
<sequence>VISIIVYIGEMLMTVTVNYGDLESGTDLKTLLYKHGFVHIKNDQPLTINQFAEFAKTLGKPLTTVKHVLDDDRIVQEVSSNELFKNNEVDWHNDWSYGRGNYFGVTLYNKSNGNLAPTHFIDMKIALEAYDNIDLLRRVTGYYYPPKDLHYCFTTKQLEILKMQNIHRPFIFEHHVTKDKVLYFSPGTLLKADGPDIDIDKLVEHCCQFSWQHEWKDNDIIIYDNIRVMHKRDAFTGERVLWRTQFII</sequence>
<reference evidence="3" key="1">
    <citation type="submission" date="2018-05" db="EMBL/GenBank/DDBJ databases">
        <authorList>
            <person name="Lanie J.A."/>
            <person name="Ng W.-L."/>
            <person name="Kazmierczak K.M."/>
            <person name="Andrzejewski T.M."/>
            <person name="Davidsen T.M."/>
            <person name="Wayne K.J."/>
            <person name="Tettelin H."/>
            <person name="Glass J.I."/>
            <person name="Rusch D."/>
            <person name="Podicherti R."/>
            <person name="Tsui H.-C.T."/>
            <person name="Winkler M.E."/>
        </authorList>
    </citation>
    <scope>NUCLEOTIDE SEQUENCE</scope>
</reference>
<feature type="non-terminal residue" evidence="3">
    <location>
        <position position="1"/>
    </location>
</feature>
<proteinExistence type="predicted"/>
<evidence type="ECO:0000256" key="1">
    <source>
        <dbReference type="ARBA" id="ARBA00023002"/>
    </source>
</evidence>
<dbReference type="InterPro" id="IPR003819">
    <property type="entry name" value="TauD/TfdA-like"/>
</dbReference>
<dbReference type="SUPFAM" id="SSF51197">
    <property type="entry name" value="Clavaminate synthase-like"/>
    <property type="match status" value="1"/>
</dbReference>
<protein>
    <recommendedName>
        <fullName evidence="2">TauD/TfdA-like domain-containing protein</fullName>
    </recommendedName>
</protein>
<name>A0A382D1L5_9ZZZZ</name>
<feature type="domain" description="TauD/TfdA-like" evidence="2">
    <location>
        <begin position="24"/>
        <end position="244"/>
    </location>
</feature>
<gene>
    <name evidence="3" type="ORF">METZ01_LOCUS185192</name>
</gene>
<dbReference type="Gene3D" id="3.60.130.10">
    <property type="entry name" value="Clavaminate synthase-like"/>
    <property type="match status" value="1"/>
</dbReference>
<dbReference type="AlphaFoldDB" id="A0A382D1L5"/>
<keyword evidence="1" id="KW-0560">Oxidoreductase</keyword>
<accession>A0A382D1L5</accession>
<dbReference type="EMBL" id="UINC01037203">
    <property type="protein sequence ID" value="SVB32338.1"/>
    <property type="molecule type" value="Genomic_DNA"/>
</dbReference>